<dbReference type="OrthoDB" id="8678477at2"/>
<dbReference type="InterPro" id="IPR042100">
    <property type="entry name" value="Bug_dom1"/>
</dbReference>
<dbReference type="Proteomes" id="UP000318405">
    <property type="component" value="Unassembled WGS sequence"/>
</dbReference>
<dbReference type="EMBL" id="VLTJ01000039">
    <property type="protein sequence ID" value="TSH90383.1"/>
    <property type="molecule type" value="Genomic_DNA"/>
</dbReference>
<evidence type="ECO:0000256" key="2">
    <source>
        <dbReference type="SAM" id="SignalP"/>
    </source>
</evidence>
<dbReference type="PANTHER" id="PTHR42928">
    <property type="entry name" value="TRICARBOXYLATE-BINDING PROTEIN"/>
    <property type="match status" value="1"/>
</dbReference>
<evidence type="ECO:0000313" key="4">
    <source>
        <dbReference type="Proteomes" id="UP000318405"/>
    </source>
</evidence>
<dbReference type="Pfam" id="PF03401">
    <property type="entry name" value="TctC"/>
    <property type="match status" value="1"/>
</dbReference>
<accession>A0A556ABY4</accession>
<keyword evidence="4" id="KW-1185">Reference proteome</keyword>
<dbReference type="PIRSF" id="PIRSF017082">
    <property type="entry name" value="YflP"/>
    <property type="match status" value="1"/>
</dbReference>
<feature type="chain" id="PRO_5021736170" evidence="2">
    <location>
        <begin position="42"/>
        <end position="342"/>
    </location>
</feature>
<reference evidence="3 4" key="1">
    <citation type="submission" date="2019-07" db="EMBL/GenBank/DDBJ databases">
        <title>Qingshengfaniella alkalisoli gen. nov., sp. nov., isolated from saline soil.</title>
        <authorList>
            <person name="Xu L."/>
            <person name="Huang X.-X."/>
            <person name="Sun J.-Q."/>
        </authorList>
    </citation>
    <scope>NUCLEOTIDE SEQUENCE [LARGE SCALE GENOMIC DNA]</scope>
    <source>
        <strain evidence="3 4">DSM 27279</strain>
    </source>
</reference>
<keyword evidence="2" id="KW-0732">Signal</keyword>
<proteinExistence type="inferred from homology"/>
<gene>
    <name evidence="3" type="ORF">FOZ76_21405</name>
</gene>
<comment type="similarity">
    <text evidence="1">Belongs to the UPF0065 (bug) family.</text>
</comment>
<evidence type="ECO:0000256" key="1">
    <source>
        <dbReference type="ARBA" id="ARBA00006987"/>
    </source>
</evidence>
<sequence>MFMLDQSSKAVERIAKGRRRAAATLGIGLAFCLGGMPAAQAQPASSLMPVTFIAPYPPGGTVDALARAFAHAYSQETGRSFVVENRPGAGGNIGLATLARAAPDGNTIAIVSANMLTTNRWLYASLPVDPDKDVAPVAFIGRVPFVLVINNSIPANTLPELIALMKSKTQQFNFGSSGIGNTAHLFGELFKSRAGVEMVHVPYKSSGQTLQEVMAGRLQLVFSTPTELMPLLARDAVRPIAVASDERLAALPELPTLKELGLPGFETPTWFGIIAPGGTPPEIVDEYNSLTRKIMQRPDVRQRLEQIGASGQAMTPDEFRSFIADESSKWKEIVEQSGARLE</sequence>
<protein>
    <submittedName>
        <fullName evidence="3">Tripartite tricarboxylate transporter substrate binding protein</fullName>
    </submittedName>
</protein>
<feature type="signal peptide" evidence="2">
    <location>
        <begin position="1"/>
        <end position="41"/>
    </location>
</feature>
<dbReference type="CDD" id="cd13578">
    <property type="entry name" value="PBP2_Bug27"/>
    <property type="match status" value="1"/>
</dbReference>
<dbReference type="Gene3D" id="3.40.190.150">
    <property type="entry name" value="Bordetella uptake gene, domain 1"/>
    <property type="match status" value="1"/>
</dbReference>
<evidence type="ECO:0000313" key="3">
    <source>
        <dbReference type="EMBL" id="TSH90383.1"/>
    </source>
</evidence>
<dbReference type="PANTHER" id="PTHR42928:SF5">
    <property type="entry name" value="BLR1237 PROTEIN"/>
    <property type="match status" value="1"/>
</dbReference>
<name>A0A556ABY4_9BURK</name>
<dbReference type="InterPro" id="IPR005064">
    <property type="entry name" value="BUG"/>
</dbReference>
<dbReference type="Gene3D" id="3.40.190.10">
    <property type="entry name" value="Periplasmic binding protein-like II"/>
    <property type="match status" value="1"/>
</dbReference>
<dbReference type="AlphaFoldDB" id="A0A556ABY4"/>
<dbReference type="SUPFAM" id="SSF53850">
    <property type="entry name" value="Periplasmic binding protein-like II"/>
    <property type="match status" value="1"/>
</dbReference>
<comment type="caution">
    <text evidence="3">The sequence shown here is derived from an EMBL/GenBank/DDBJ whole genome shotgun (WGS) entry which is preliminary data.</text>
</comment>
<organism evidence="3 4">
    <name type="scientific">Verticiella sediminum</name>
    <dbReference type="NCBI Taxonomy" id="1247510"/>
    <lineage>
        <taxon>Bacteria</taxon>
        <taxon>Pseudomonadati</taxon>
        <taxon>Pseudomonadota</taxon>
        <taxon>Betaproteobacteria</taxon>
        <taxon>Burkholderiales</taxon>
        <taxon>Alcaligenaceae</taxon>
        <taxon>Verticiella</taxon>
    </lineage>
</organism>